<feature type="domain" description="CBM20" evidence="2">
    <location>
        <begin position="10"/>
        <end position="95"/>
    </location>
</feature>
<evidence type="ECO:0000313" key="3">
    <source>
        <dbReference type="EMBL" id="QPC83148.1"/>
    </source>
</evidence>
<evidence type="ECO:0000313" key="4">
    <source>
        <dbReference type="Proteomes" id="UP000594468"/>
    </source>
</evidence>
<feature type="compositionally biased region" description="Polar residues" evidence="1">
    <location>
        <begin position="86"/>
        <end position="96"/>
    </location>
</feature>
<evidence type="ECO:0000256" key="1">
    <source>
        <dbReference type="SAM" id="MobiDB-lite"/>
    </source>
</evidence>
<dbReference type="Gene3D" id="2.60.40.10">
    <property type="entry name" value="Immunoglobulins"/>
    <property type="match status" value="1"/>
</dbReference>
<evidence type="ECO:0000259" key="2">
    <source>
        <dbReference type="SMART" id="SM01065"/>
    </source>
</evidence>
<dbReference type="GO" id="GO:0005975">
    <property type="term" value="P:carbohydrate metabolic process"/>
    <property type="evidence" value="ECO:0007669"/>
    <property type="project" value="InterPro"/>
</dbReference>
<dbReference type="InterPro" id="IPR013783">
    <property type="entry name" value="Ig-like_fold"/>
</dbReference>
<proteinExistence type="predicted"/>
<gene>
    <name evidence="3" type="ORF">G4Y79_01880</name>
</gene>
<dbReference type="InterPro" id="IPR014756">
    <property type="entry name" value="Ig_E-set"/>
</dbReference>
<dbReference type="GO" id="GO:2001070">
    <property type="term" value="F:starch binding"/>
    <property type="evidence" value="ECO:0007669"/>
    <property type="project" value="InterPro"/>
</dbReference>
<dbReference type="RefSeq" id="WP_195171217.1">
    <property type="nucleotide sequence ID" value="NZ_CP062983.1"/>
</dbReference>
<dbReference type="InterPro" id="IPR002044">
    <property type="entry name" value="CBM20"/>
</dbReference>
<dbReference type="SUPFAM" id="SSF81296">
    <property type="entry name" value="E set domains"/>
    <property type="match status" value="1"/>
</dbReference>
<dbReference type="InterPro" id="IPR004193">
    <property type="entry name" value="Glyco_hydro_13_N"/>
</dbReference>
<name>A0A7S8EA01_9CHLR</name>
<dbReference type="GO" id="GO:0004553">
    <property type="term" value="F:hydrolase activity, hydrolyzing O-glycosyl compounds"/>
    <property type="evidence" value="ECO:0007669"/>
    <property type="project" value="InterPro"/>
</dbReference>
<dbReference type="EMBL" id="CP062983">
    <property type="protein sequence ID" value="QPC83148.1"/>
    <property type="molecule type" value="Genomic_DNA"/>
</dbReference>
<dbReference type="Pfam" id="PF02922">
    <property type="entry name" value="CBM_48"/>
    <property type="match status" value="1"/>
</dbReference>
<dbReference type="SMART" id="SM01065">
    <property type="entry name" value="CBM_2"/>
    <property type="match status" value="1"/>
</dbReference>
<reference evidence="3 4" key="1">
    <citation type="submission" date="2020-02" db="EMBL/GenBank/DDBJ databases">
        <authorList>
            <person name="Zheng R.K."/>
            <person name="Sun C.M."/>
        </authorList>
    </citation>
    <scope>NUCLEOTIDE SEQUENCE [LARGE SCALE GENOMIC DNA]</scope>
    <source>
        <strain evidence="4">rifampicinis</strain>
    </source>
</reference>
<keyword evidence="4" id="KW-1185">Reference proteome</keyword>
<dbReference type="KEGG" id="pmet:G4Y79_01880"/>
<organism evidence="3 4">
    <name type="scientific">Phototrophicus methaneseepsis</name>
    <dbReference type="NCBI Taxonomy" id="2710758"/>
    <lineage>
        <taxon>Bacteria</taxon>
        <taxon>Bacillati</taxon>
        <taxon>Chloroflexota</taxon>
        <taxon>Candidatus Thermofontia</taxon>
        <taxon>Phototrophicales</taxon>
        <taxon>Phototrophicaceae</taxon>
        <taxon>Phototrophicus</taxon>
    </lineage>
</organism>
<dbReference type="AlphaFoldDB" id="A0A7S8EA01"/>
<dbReference type="CDD" id="cd07184">
    <property type="entry name" value="E_set_Isoamylase_like_N"/>
    <property type="match status" value="1"/>
</dbReference>
<protein>
    <submittedName>
        <fullName evidence="3">Isoamylase early set domain-containing protein</fullName>
    </submittedName>
</protein>
<dbReference type="Proteomes" id="UP000594468">
    <property type="component" value="Chromosome"/>
</dbReference>
<accession>A0A7S8EA01</accession>
<sequence length="96" mass="10979">MVVKEKAKDKIRATFTSPSINDCECLYLVGDFNEWDAQSHPMKQAEDGTWSLTISLDKGQVYQYRFYTDNGNWLNDNDADDYQPNPFGSDNSVVNT</sequence>
<feature type="region of interest" description="Disordered" evidence="1">
    <location>
        <begin position="77"/>
        <end position="96"/>
    </location>
</feature>